<reference evidence="2" key="1">
    <citation type="journal article" date="2019" name="Int. J. Syst. Evol. Microbiol.">
        <title>The Global Catalogue of Microorganisms (GCM) 10K type strain sequencing project: providing services to taxonomists for standard genome sequencing and annotation.</title>
        <authorList>
            <consortium name="The Broad Institute Genomics Platform"/>
            <consortium name="The Broad Institute Genome Sequencing Center for Infectious Disease"/>
            <person name="Wu L."/>
            <person name="Ma J."/>
        </authorList>
    </citation>
    <scope>NUCLEOTIDE SEQUENCE [LARGE SCALE GENOMIC DNA]</scope>
    <source>
        <strain evidence="2">JCM 16703</strain>
    </source>
</reference>
<protein>
    <submittedName>
        <fullName evidence="1">Uncharacterized protein</fullName>
    </submittedName>
</protein>
<name>A0ABP7Y432_9ACTN</name>
<organism evidence="1 2">
    <name type="scientific">Nocardioides fonticola</name>
    <dbReference type="NCBI Taxonomy" id="450363"/>
    <lineage>
        <taxon>Bacteria</taxon>
        <taxon>Bacillati</taxon>
        <taxon>Actinomycetota</taxon>
        <taxon>Actinomycetes</taxon>
        <taxon>Propionibacteriales</taxon>
        <taxon>Nocardioidaceae</taxon>
        <taxon>Nocardioides</taxon>
    </lineage>
</organism>
<dbReference type="Proteomes" id="UP001501495">
    <property type="component" value="Unassembled WGS sequence"/>
</dbReference>
<dbReference type="EMBL" id="BAAAZH010000037">
    <property type="protein sequence ID" value="GAA4130473.1"/>
    <property type="molecule type" value="Genomic_DNA"/>
</dbReference>
<proteinExistence type="predicted"/>
<accession>A0ABP7Y432</accession>
<evidence type="ECO:0000313" key="2">
    <source>
        <dbReference type="Proteomes" id="UP001501495"/>
    </source>
</evidence>
<dbReference type="RefSeq" id="WP_344735717.1">
    <property type="nucleotide sequence ID" value="NZ_BAAAZH010000037.1"/>
</dbReference>
<dbReference type="InterPro" id="IPR054206">
    <property type="entry name" value="DUF6912"/>
</dbReference>
<keyword evidence="2" id="KW-1185">Reference proteome</keyword>
<comment type="caution">
    <text evidence="1">The sequence shown here is derived from an EMBL/GenBank/DDBJ whole genome shotgun (WGS) entry which is preliminary data.</text>
</comment>
<gene>
    <name evidence="1" type="ORF">GCM10022215_44100</name>
</gene>
<evidence type="ECO:0000313" key="1">
    <source>
        <dbReference type="EMBL" id="GAA4130473.1"/>
    </source>
</evidence>
<dbReference type="Pfam" id="PF21853">
    <property type="entry name" value="DUF6912"/>
    <property type="match status" value="1"/>
</dbReference>
<sequence>MRVYVPASFAELARFHADGVVPTTDAVLAEDTSEEAEYDALMEAAVLSAERAAATDDPRRVVIAVDVTTPGVNAPLADVASVHVDPAPGADPDDDLAWYARQEIAILLGE</sequence>